<organism evidence="5 6">
    <name type="scientific">Rhododendron williamsianum</name>
    <dbReference type="NCBI Taxonomy" id="262921"/>
    <lineage>
        <taxon>Eukaryota</taxon>
        <taxon>Viridiplantae</taxon>
        <taxon>Streptophyta</taxon>
        <taxon>Embryophyta</taxon>
        <taxon>Tracheophyta</taxon>
        <taxon>Spermatophyta</taxon>
        <taxon>Magnoliopsida</taxon>
        <taxon>eudicotyledons</taxon>
        <taxon>Gunneridae</taxon>
        <taxon>Pentapetalae</taxon>
        <taxon>asterids</taxon>
        <taxon>Ericales</taxon>
        <taxon>Ericaceae</taxon>
        <taxon>Ericoideae</taxon>
        <taxon>Rhodoreae</taxon>
        <taxon>Rhododendron</taxon>
    </lineage>
</organism>
<keyword evidence="3" id="KW-1133">Transmembrane helix</keyword>
<sequence length="319" mass="35082">MMVFFMKISVNTGALSVLIYIFIWLMLTSSFSYGIESDINCLKSLKASLEDPFNYLSSWDFNNATEGFICKFTGIDCWHPEESKVLNIRLSDMELKGEFPRGLKNCSALTGLDLSSNKFYGTIPSDFSAIVPFNKLSGQIPLELVLLSRLKSFSAANNLLSGSVPNFKFSIQAENYANNAGLCGGPLTACQGASRKPHSGILVGAAVGGVTIAAFGVAIAMFFYMRRVSRKKKEDDPDGNKWAKSLKGAKAIKFLKVACSCVIPAAKERPTMFEVYQLLRAIGERYHFSMDDDILMASDTSNADYLEELIVAREGIESH</sequence>
<evidence type="ECO:0000313" key="6">
    <source>
        <dbReference type="Proteomes" id="UP000428333"/>
    </source>
</evidence>
<feature type="transmembrane region" description="Helical" evidence="3">
    <location>
        <begin position="201"/>
        <end position="224"/>
    </location>
</feature>
<reference evidence="5 6" key="1">
    <citation type="journal article" date="2019" name="Genome Biol. Evol.">
        <title>The Rhododendron genome and chromosomal organization provide insight into shared whole-genome duplications across the heath family (Ericaceae).</title>
        <authorList>
            <person name="Soza V.L."/>
            <person name="Lindsley D."/>
            <person name="Waalkes A."/>
            <person name="Ramage E."/>
            <person name="Patwardhan R.P."/>
            <person name="Burton J.N."/>
            <person name="Adey A."/>
            <person name="Kumar A."/>
            <person name="Qiu R."/>
            <person name="Shendure J."/>
            <person name="Hall B."/>
        </authorList>
    </citation>
    <scope>NUCLEOTIDE SEQUENCE [LARGE SCALE GENOMIC DNA]</scope>
    <source>
        <strain evidence="5">RSF 1966-606</strain>
    </source>
</reference>
<keyword evidence="2" id="KW-0677">Repeat</keyword>
<feature type="domain" description="Leucine-rich repeat-containing N-terminal plant-type" evidence="4">
    <location>
        <begin position="36"/>
        <end position="78"/>
    </location>
</feature>
<evidence type="ECO:0000259" key="4">
    <source>
        <dbReference type="Pfam" id="PF08263"/>
    </source>
</evidence>
<dbReference type="PANTHER" id="PTHR48007:SF4">
    <property type="entry name" value="LEUCINE-RICH REPEAT RECEPTOR-LIKE PROTEIN KINASE PXC1"/>
    <property type="match status" value="1"/>
</dbReference>
<dbReference type="CDD" id="cd12087">
    <property type="entry name" value="TM_EGFR-like"/>
    <property type="match status" value="1"/>
</dbReference>
<keyword evidence="3" id="KW-0812">Transmembrane</keyword>
<dbReference type="InterPro" id="IPR001611">
    <property type="entry name" value="Leu-rich_rpt"/>
</dbReference>
<protein>
    <recommendedName>
        <fullName evidence="4">Leucine-rich repeat-containing N-terminal plant-type domain-containing protein</fullName>
    </recommendedName>
</protein>
<feature type="non-terminal residue" evidence="5">
    <location>
        <position position="1"/>
    </location>
</feature>
<proteinExistence type="predicted"/>
<keyword evidence="3" id="KW-0472">Membrane</keyword>
<dbReference type="Gene3D" id="3.80.10.10">
    <property type="entry name" value="Ribonuclease Inhibitor"/>
    <property type="match status" value="2"/>
</dbReference>
<dbReference type="InterPro" id="IPR013210">
    <property type="entry name" value="LRR_N_plant-typ"/>
</dbReference>
<dbReference type="AlphaFoldDB" id="A0A6A4LRZ6"/>
<evidence type="ECO:0000256" key="2">
    <source>
        <dbReference type="ARBA" id="ARBA00022737"/>
    </source>
</evidence>
<dbReference type="EMBL" id="QEFC01000555">
    <property type="protein sequence ID" value="KAE9463716.1"/>
    <property type="molecule type" value="Genomic_DNA"/>
</dbReference>
<accession>A0A6A4LRZ6</accession>
<dbReference type="InterPro" id="IPR032675">
    <property type="entry name" value="LRR_dom_sf"/>
</dbReference>
<keyword evidence="6" id="KW-1185">Reference proteome</keyword>
<name>A0A6A4LRZ6_9ERIC</name>
<evidence type="ECO:0000256" key="1">
    <source>
        <dbReference type="ARBA" id="ARBA00022614"/>
    </source>
</evidence>
<evidence type="ECO:0000256" key="3">
    <source>
        <dbReference type="SAM" id="Phobius"/>
    </source>
</evidence>
<evidence type="ECO:0000313" key="5">
    <source>
        <dbReference type="EMBL" id="KAE9463716.1"/>
    </source>
</evidence>
<dbReference type="PANTHER" id="PTHR48007">
    <property type="entry name" value="LEUCINE-RICH REPEAT RECEPTOR-LIKE PROTEIN KINASE PXC1"/>
    <property type="match status" value="1"/>
</dbReference>
<dbReference type="Pfam" id="PF08263">
    <property type="entry name" value="LRRNT_2"/>
    <property type="match status" value="1"/>
</dbReference>
<gene>
    <name evidence="5" type="ORF">C3L33_04404</name>
</gene>
<keyword evidence="1" id="KW-0433">Leucine-rich repeat</keyword>
<dbReference type="InterPro" id="IPR046959">
    <property type="entry name" value="PRK1-6/SRF4-like"/>
</dbReference>
<dbReference type="Proteomes" id="UP000428333">
    <property type="component" value="Linkage Group LG03"/>
</dbReference>
<comment type="caution">
    <text evidence="5">The sequence shown here is derived from an EMBL/GenBank/DDBJ whole genome shotgun (WGS) entry which is preliminary data.</text>
</comment>
<dbReference type="Pfam" id="PF00560">
    <property type="entry name" value="LRR_1"/>
    <property type="match status" value="1"/>
</dbReference>
<dbReference type="OrthoDB" id="2151624at2759"/>
<dbReference type="SUPFAM" id="SSF52058">
    <property type="entry name" value="L domain-like"/>
    <property type="match status" value="1"/>
</dbReference>